<reference evidence="3" key="1">
    <citation type="submission" date="2015-08" db="UniProtKB">
        <authorList>
            <consortium name="WormBaseParasite"/>
        </authorList>
    </citation>
    <scope>IDENTIFICATION</scope>
</reference>
<evidence type="ECO:0000256" key="1">
    <source>
        <dbReference type="SAM" id="Phobius"/>
    </source>
</evidence>
<keyword evidence="1" id="KW-0472">Membrane</keyword>
<keyword evidence="1" id="KW-0812">Transmembrane</keyword>
<accession>A0A0K0EF39</accession>
<organism evidence="3">
    <name type="scientific">Strongyloides stercoralis</name>
    <name type="common">Threadworm</name>
    <dbReference type="NCBI Taxonomy" id="6248"/>
    <lineage>
        <taxon>Eukaryota</taxon>
        <taxon>Metazoa</taxon>
        <taxon>Ecdysozoa</taxon>
        <taxon>Nematoda</taxon>
        <taxon>Chromadorea</taxon>
        <taxon>Rhabditida</taxon>
        <taxon>Tylenchina</taxon>
        <taxon>Panagrolaimomorpha</taxon>
        <taxon>Strongyloidoidea</taxon>
        <taxon>Strongyloididae</taxon>
        <taxon>Strongyloides</taxon>
    </lineage>
</organism>
<dbReference type="WBParaSite" id="TCONS_00013954.p1">
    <property type="protein sequence ID" value="TCONS_00013954.p1"/>
    <property type="gene ID" value="XLOC_009047"/>
</dbReference>
<keyword evidence="1" id="KW-1133">Transmembrane helix</keyword>
<dbReference type="Proteomes" id="UP000035681">
    <property type="component" value="Unplaced"/>
</dbReference>
<dbReference type="WBParaSite" id="SSTP_0000810400.1">
    <property type="protein sequence ID" value="SSTP_0000810400.1"/>
    <property type="gene ID" value="SSTP_0000810400"/>
</dbReference>
<protein>
    <submittedName>
        <fullName evidence="3">SEA domain-containing protein</fullName>
    </submittedName>
</protein>
<feature type="transmembrane region" description="Helical" evidence="1">
    <location>
        <begin position="30"/>
        <end position="54"/>
    </location>
</feature>
<evidence type="ECO:0000313" key="2">
    <source>
        <dbReference type="Proteomes" id="UP000035681"/>
    </source>
</evidence>
<sequence>MNNIIASENVNSQEPPKHAFGFIPPRHSGIWSFFLQIIILLISTANITFLYVFLNGQPIATNGSHILKGKTWNFNIINEVEQILNKSNNVSEDPFFHHKLLNNDTTKVLYELSDAVINIGSSVQIEIAKLCNCRRSGNANVTSGEYVLPVATVSSNLPYIDEQSIRNFSNF</sequence>
<dbReference type="AlphaFoldDB" id="A0A0K0EF39"/>
<proteinExistence type="predicted"/>
<evidence type="ECO:0000313" key="3">
    <source>
        <dbReference type="WBParaSite" id="SSTP_0000810400.1"/>
    </source>
</evidence>
<keyword evidence="2" id="KW-1185">Reference proteome</keyword>
<name>A0A0K0EF39_STRER</name>